<keyword evidence="24" id="KW-0812">Transmembrane</keyword>
<dbReference type="SUPFAM" id="SSF50911">
    <property type="entry name" value="Mannose 6-phosphate receptor domain"/>
    <property type="match status" value="4"/>
</dbReference>
<evidence type="ECO:0000313" key="32">
    <source>
        <dbReference type="Proteomes" id="UP000719412"/>
    </source>
</evidence>
<dbReference type="GO" id="GO:0008270">
    <property type="term" value="F:zinc ion binding"/>
    <property type="evidence" value="ECO:0007669"/>
    <property type="project" value="UniProtKB-KW"/>
</dbReference>
<dbReference type="Pfam" id="PF13855">
    <property type="entry name" value="LRR_8"/>
    <property type="match status" value="1"/>
</dbReference>
<dbReference type="Pfam" id="PF06910">
    <property type="entry name" value="MEA1"/>
    <property type="match status" value="1"/>
</dbReference>
<dbReference type="SMART" id="SM00054">
    <property type="entry name" value="EFh"/>
    <property type="match status" value="4"/>
</dbReference>
<feature type="domain" description="C2H2-type" evidence="26">
    <location>
        <begin position="6098"/>
        <end position="6125"/>
    </location>
</feature>
<evidence type="ECO:0000259" key="26">
    <source>
        <dbReference type="PROSITE" id="PS50157"/>
    </source>
</evidence>
<keyword evidence="9" id="KW-0732">Signal</keyword>
<feature type="domain" description="MRH" evidence="30">
    <location>
        <begin position="3444"/>
        <end position="3580"/>
    </location>
</feature>
<feature type="domain" description="Reverse transcriptase" evidence="28">
    <location>
        <begin position="2760"/>
        <end position="2990"/>
    </location>
</feature>
<dbReference type="Pfam" id="PF00878">
    <property type="entry name" value="CIMR"/>
    <property type="match status" value="3"/>
</dbReference>
<dbReference type="GO" id="GO:0072686">
    <property type="term" value="C:mitotic spindle"/>
    <property type="evidence" value="ECO:0007669"/>
    <property type="project" value="UniProtKB-ARBA"/>
</dbReference>
<evidence type="ECO:0000256" key="7">
    <source>
        <dbReference type="ARBA" id="ARBA00022614"/>
    </source>
</evidence>
<dbReference type="PROSITE" id="PS50104">
    <property type="entry name" value="TIR"/>
    <property type="match status" value="1"/>
</dbReference>
<feature type="repeat" description="TPR" evidence="21">
    <location>
        <begin position="4985"/>
        <end position="5018"/>
    </location>
</feature>
<dbReference type="InterPro" id="IPR029016">
    <property type="entry name" value="GAF-like_dom_sf"/>
</dbReference>
<feature type="domain" description="C2H2-type" evidence="26">
    <location>
        <begin position="6182"/>
        <end position="6209"/>
    </location>
</feature>
<dbReference type="InterPro" id="IPR018247">
    <property type="entry name" value="EF_Hand_1_Ca_BS"/>
</dbReference>
<dbReference type="PROSITE" id="PS50878">
    <property type="entry name" value="RT_POL"/>
    <property type="match status" value="1"/>
</dbReference>
<gene>
    <name evidence="31" type="ORF">GEV33_009933</name>
</gene>
<evidence type="ECO:0000256" key="22">
    <source>
        <dbReference type="RuleBase" id="RU363067"/>
    </source>
</evidence>
<dbReference type="SMART" id="SM00065">
    <property type="entry name" value="GAF"/>
    <property type="match status" value="6"/>
</dbReference>
<proteinExistence type="inferred from homology"/>
<feature type="repeat" description="TPR" evidence="21">
    <location>
        <begin position="4951"/>
        <end position="4984"/>
    </location>
</feature>
<dbReference type="Pfam" id="PF00233">
    <property type="entry name" value="PDEase_I"/>
    <property type="match status" value="3"/>
</dbReference>
<dbReference type="GO" id="GO:0004114">
    <property type="term" value="F:3',5'-cyclic-nucleotide phosphodiesterase activity"/>
    <property type="evidence" value="ECO:0007669"/>
    <property type="project" value="InterPro"/>
</dbReference>
<evidence type="ECO:0000256" key="2">
    <source>
        <dbReference type="ARBA" id="ARBA00007648"/>
    </source>
</evidence>
<feature type="domain" description="MRH" evidence="30">
    <location>
        <begin position="3727"/>
        <end position="3866"/>
    </location>
</feature>
<dbReference type="InterPro" id="IPR041580">
    <property type="entry name" value="TERT_thumb"/>
</dbReference>
<dbReference type="InterPro" id="IPR000157">
    <property type="entry name" value="TIR_dom"/>
</dbReference>
<feature type="binding site" evidence="19">
    <location>
        <position position="2491"/>
    </location>
    <ligand>
        <name>Zn(2+)</name>
        <dbReference type="ChEBI" id="CHEBI:29105"/>
        <label>2</label>
    </ligand>
</feature>
<comment type="similarity">
    <text evidence="2 22">Belongs to the cyclic nucleotide phosphodiesterase family.</text>
</comment>
<evidence type="ECO:0000256" key="19">
    <source>
        <dbReference type="PIRSR" id="PIRSR623088-3"/>
    </source>
</evidence>
<evidence type="ECO:0000256" key="23">
    <source>
        <dbReference type="SAM" id="MobiDB-lite"/>
    </source>
</evidence>
<feature type="domain" description="C2H2-type" evidence="26">
    <location>
        <begin position="6210"/>
        <end position="6237"/>
    </location>
</feature>
<dbReference type="CDD" id="cd01648">
    <property type="entry name" value="TERT"/>
    <property type="match status" value="1"/>
</dbReference>
<evidence type="ECO:0000256" key="3">
    <source>
        <dbReference type="ARBA" id="ARBA00009634"/>
    </source>
</evidence>
<dbReference type="InterPro" id="IPR013087">
    <property type="entry name" value="Znf_C2H2_type"/>
</dbReference>
<keyword evidence="10" id="KW-0677">Repeat</keyword>
<evidence type="ECO:0000256" key="8">
    <source>
        <dbReference type="ARBA" id="ARBA00022723"/>
    </source>
</evidence>
<dbReference type="Gene3D" id="3.30.70.2630">
    <property type="match status" value="1"/>
</dbReference>
<comment type="caution">
    <text evidence="31">The sequence shown here is derived from an EMBL/GenBank/DDBJ whole genome shotgun (WGS) entry which is preliminary data.</text>
</comment>
<feature type="domain" description="C2H2-type" evidence="26">
    <location>
        <begin position="6154"/>
        <end position="6176"/>
    </location>
</feature>
<dbReference type="Gene3D" id="3.10.10.20">
    <property type="match status" value="1"/>
</dbReference>
<dbReference type="InterPro" id="IPR043502">
    <property type="entry name" value="DNA/RNA_pol_sf"/>
</dbReference>
<dbReference type="Gene3D" id="3.80.10.10">
    <property type="entry name" value="Ribonuclease Inhibitor"/>
    <property type="match status" value="2"/>
</dbReference>
<evidence type="ECO:0000256" key="1">
    <source>
        <dbReference type="ARBA" id="ARBA00004286"/>
    </source>
</evidence>
<dbReference type="SMART" id="SM00028">
    <property type="entry name" value="TPR"/>
    <property type="match status" value="9"/>
</dbReference>
<dbReference type="InterPro" id="IPR003607">
    <property type="entry name" value="HD/PDEase_dom"/>
</dbReference>
<evidence type="ECO:0000313" key="31">
    <source>
        <dbReference type="EMBL" id="KAH0812860.1"/>
    </source>
</evidence>
<feature type="domain" description="PDEase" evidence="29">
    <location>
        <begin position="1685"/>
        <end position="2007"/>
    </location>
</feature>
<dbReference type="Gene3D" id="3.30.160.60">
    <property type="entry name" value="Classic Zinc Finger"/>
    <property type="match status" value="6"/>
</dbReference>
<dbReference type="FunFam" id="3.30.450.40:FF:000138">
    <property type="entry name" value="Phosphodiesterase"/>
    <property type="match status" value="3"/>
</dbReference>
<dbReference type="SUPFAM" id="SSF109604">
    <property type="entry name" value="HD-domain/PDEase-like"/>
    <property type="match status" value="3"/>
</dbReference>
<dbReference type="Pfam" id="PF13181">
    <property type="entry name" value="TPR_8"/>
    <property type="match status" value="2"/>
</dbReference>
<feature type="domain" description="MRH" evidence="30">
    <location>
        <begin position="3586"/>
        <end position="3722"/>
    </location>
</feature>
<dbReference type="FunFam" id="1.25.40.10:FF:001628">
    <property type="entry name" value="Tetratricopeptide repeat protein 7B-like Protein"/>
    <property type="match status" value="1"/>
</dbReference>
<evidence type="ECO:0000256" key="20">
    <source>
        <dbReference type="PROSITE-ProRule" id="PRU00042"/>
    </source>
</evidence>
<feature type="compositionally biased region" description="Basic and acidic residues" evidence="23">
    <location>
        <begin position="4059"/>
        <end position="4072"/>
    </location>
</feature>
<feature type="binding site" evidence="18">
    <location>
        <begin position="2452"/>
        <end position="2456"/>
    </location>
    <ligand>
        <name>AMP</name>
        <dbReference type="ChEBI" id="CHEBI:456215"/>
    </ligand>
</feature>
<dbReference type="SUPFAM" id="SSF52058">
    <property type="entry name" value="L domain-like"/>
    <property type="match status" value="1"/>
</dbReference>
<feature type="domain" description="C2H2-type" evidence="26">
    <location>
        <begin position="6070"/>
        <end position="6097"/>
    </location>
</feature>
<dbReference type="InterPro" id="IPR035897">
    <property type="entry name" value="Toll_tir_struct_dom_sf"/>
</dbReference>
<dbReference type="PROSITE" id="PS51450">
    <property type="entry name" value="LRR"/>
    <property type="match status" value="2"/>
</dbReference>
<protein>
    <recommendedName>
        <fullName evidence="22">Phosphodiesterase</fullName>
        <ecNumber evidence="22">3.1.4.-</ecNumber>
    </recommendedName>
</protein>
<keyword evidence="24" id="KW-1133">Transmembrane helix</keyword>
<dbReference type="Gene3D" id="1.10.10.2210">
    <property type="match status" value="1"/>
</dbReference>
<dbReference type="InterPro" id="IPR045819">
    <property type="entry name" value="TTC7_N"/>
</dbReference>
<feature type="domain" description="EF-hand" evidence="27">
    <location>
        <begin position="5305"/>
        <end position="5340"/>
    </location>
</feature>
<comment type="similarity">
    <text evidence="4">Belongs to the Tonsoku family.</text>
</comment>
<dbReference type="GO" id="GO:0005694">
    <property type="term" value="C:chromosome"/>
    <property type="evidence" value="ECO:0007669"/>
    <property type="project" value="UniProtKB-SubCell"/>
</dbReference>
<dbReference type="SMART" id="SM01404">
    <property type="entry name" value="CIMR"/>
    <property type="match status" value="3"/>
</dbReference>
<dbReference type="InterPro" id="IPR023088">
    <property type="entry name" value="PDEase"/>
</dbReference>
<dbReference type="InterPro" id="IPR044865">
    <property type="entry name" value="MRH_dom"/>
</dbReference>
<dbReference type="Proteomes" id="UP000719412">
    <property type="component" value="Unassembled WGS sequence"/>
</dbReference>
<dbReference type="Gene3D" id="3.30.450.40">
    <property type="match status" value="6"/>
</dbReference>
<dbReference type="FunFam" id="1.10.1300.10:FF:000034">
    <property type="entry name" value="Phosphodiesterase"/>
    <property type="match status" value="1"/>
</dbReference>
<dbReference type="PANTHER" id="PTHR11347">
    <property type="entry name" value="CYCLIC NUCLEOTIDE PHOSPHODIESTERASE"/>
    <property type="match status" value="1"/>
</dbReference>
<dbReference type="Pfam" id="PF19440">
    <property type="entry name" value="TTC7_N"/>
    <property type="match status" value="1"/>
</dbReference>
<feature type="binding site" evidence="19">
    <location>
        <position position="2491"/>
    </location>
    <ligand>
        <name>Zn(2+)</name>
        <dbReference type="ChEBI" id="CHEBI:29105"/>
        <label>1</label>
    </ligand>
</feature>
<keyword evidence="20" id="KW-0862">Zinc</keyword>
<comment type="subcellular location">
    <subcellularLocation>
        <location evidence="1">Chromosome</location>
    </subcellularLocation>
</comment>
<evidence type="ECO:0000259" key="28">
    <source>
        <dbReference type="PROSITE" id="PS50878"/>
    </source>
</evidence>
<feature type="compositionally biased region" description="Acidic residues" evidence="23">
    <location>
        <begin position="4106"/>
        <end position="4119"/>
    </location>
</feature>
<dbReference type="GO" id="GO:0006325">
    <property type="term" value="P:chromatin organization"/>
    <property type="evidence" value="ECO:0007669"/>
    <property type="project" value="UniProtKB-KW"/>
</dbReference>
<dbReference type="PROSITE" id="PS51914">
    <property type="entry name" value="MRH"/>
    <property type="match status" value="3"/>
</dbReference>
<reference evidence="31" key="1">
    <citation type="journal article" date="2020" name="J Insects Food Feed">
        <title>The yellow mealworm (Tenebrio molitor) genome: a resource for the emerging insects as food and feed industry.</title>
        <authorList>
            <person name="Eriksson T."/>
            <person name="Andere A."/>
            <person name="Kelstrup H."/>
            <person name="Emery V."/>
            <person name="Picard C."/>
        </authorList>
    </citation>
    <scope>NUCLEOTIDE SEQUENCE</scope>
    <source>
        <strain evidence="31">Stoneville</strain>
        <tissue evidence="31">Whole head</tissue>
    </source>
</reference>
<dbReference type="InterPro" id="IPR011992">
    <property type="entry name" value="EF-hand-dom_pair"/>
</dbReference>
<dbReference type="GO" id="GO:0071897">
    <property type="term" value="P:DNA biosynthetic process"/>
    <property type="evidence" value="ECO:0007669"/>
    <property type="project" value="UniProtKB-ARBA"/>
</dbReference>
<dbReference type="InterPro" id="IPR009011">
    <property type="entry name" value="Man6P_isomerase_rcpt-bd_dom_sf"/>
</dbReference>
<dbReference type="SUPFAM" id="SSF55781">
    <property type="entry name" value="GAF domain-like"/>
    <property type="match status" value="6"/>
</dbReference>
<feature type="region of interest" description="Disordered" evidence="23">
    <location>
        <begin position="4026"/>
        <end position="4123"/>
    </location>
</feature>
<dbReference type="PROSITE" id="PS50005">
    <property type="entry name" value="TPR"/>
    <property type="match status" value="3"/>
</dbReference>
<evidence type="ECO:0000256" key="24">
    <source>
        <dbReference type="SAM" id="Phobius"/>
    </source>
</evidence>
<dbReference type="PROSITE" id="PS00126">
    <property type="entry name" value="PDEASE_I_1"/>
    <property type="match status" value="3"/>
</dbReference>
<evidence type="ECO:0000256" key="21">
    <source>
        <dbReference type="PROSITE-ProRule" id="PRU00339"/>
    </source>
</evidence>
<feature type="region of interest" description="Disordered" evidence="23">
    <location>
        <begin position="493"/>
        <end position="524"/>
    </location>
</feature>
<dbReference type="Gene3D" id="2.70.130.10">
    <property type="entry name" value="Mannose-6-phosphate receptor binding domain"/>
    <property type="match status" value="5"/>
</dbReference>
<dbReference type="Gene3D" id="3.40.50.10140">
    <property type="entry name" value="Toll/interleukin-1 receptor homology (TIR) domain"/>
    <property type="match status" value="1"/>
</dbReference>
<feature type="binding site" evidence="19">
    <location>
        <position position="2490"/>
    </location>
    <ligand>
        <name>Zn(2+)</name>
        <dbReference type="ChEBI" id="CHEBI:29105"/>
        <label>1</label>
    </ligand>
</feature>
<keyword evidence="32" id="KW-1185">Reference proteome</keyword>
<keyword evidence="21" id="KW-0802">TPR repeat</keyword>
<dbReference type="FunFam" id="1.10.238.10:FF:000527">
    <property type="entry name" value="Calmodulin-3"/>
    <property type="match status" value="1"/>
</dbReference>
<keyword evidence="13" id="KW-0106">Calcium</keyword>
<dbReference type="Pfam" id="PF00096">
    <property type="entry name" value="zf-C2H2"/>
    <property type="match status" value="4"/>
</dbReference>
<dbReference type="InterPro" id="IPR002048">
    <property type="entry name" value="EF_hand_dom"/>
</dbReference>
<keyword evidence="14" id="KW-0156">Chromatin regulator</keyword>
<dbReference type="InterPro" id="IPR003591">
    <property type="entry name" value="Leu-rich_rpt_typical-subtyp"/>
</dbReference>
<dbReference type="GO" id="GO:0007165">
    <property type="term" value="P:signal transduction"/>
    <property type="evidence" value="ECO:0007669"/>
    <property type="project" value="InterPro"/>
</dbReference>
<feature type="binding site" evidence="19">
    <location>
        <position position="2599"/>
    </location>
    <ligand>
        <name>Zn(2+)</name>
        <dbReference type="ChEBI" id="CHEBI:29105"/>
        <label>1</label>
    </ligand>
</feature>
<evidence type="ECO:0000256" key="11">
    <source>
        <dbReference type="ARBA" id="ARBA00022763"/>
    </source>
</evidence>
<feature type="transmembrane region" description="Helical" evidence="24">
    <location>
        <begin position="303"/>
        <end position="322"/>
    </location>
</feature>
<dbReference type="Gene3D" id="1.10.238.10">
    <property type="entry name" value="EF-hand"/>
    <property type="match status" value="2"/>
</dbReference>
<dbReference type="InterPro" id="IPR032675">
    <property type="entry name" value="LRR_dom_sf"/>
</dbReference>
<dbReference type="InterPro" id="IPR036236">
    <property type="entry name" value="Znf_C2H2_sf"/>
</dbReference>
<keyword evidence="16" id="KW-0234">DNA repair</keyword>
<dbReference type="Pfam" id="PF13499">
    <property type="entry name" value="EF-hand_7"/>
    <property type="match status" value="2"/>
</dbReference>
<dbReference type="InterPro" id="IPR003018">
    <property type="entry name" value="GAF"/>
</dbReference>
<dbReference type="Gene3D" id="1.10.357.90">
    <property type="match status" value="1"/>
</dbReference>
<evidence type="ECO:0000256" key="17">
    <source>
        <dbReference type="PIRSR" id="PIRSR623088-1"/>
    </source>
</evidence>
<dbReference type="SMART" id="SM00471">
    <property type="entry name" value="HDc"/>
    <property type="match status" value="3"/>
</dbReference>
<dbReference type="SUPFAM" id="SSF56672">
    <property type="entry name" value="DNA/RNA polymerases"/>
    <property type="match status" value="1"/>
</dbReference>
<evidence type="ECO:0000259" key="29">
    <source>
        <dbReference type="PROSITE" id="PS51845"/>
    </source>
</evidence>
<organism evidence="31 32">
    <name type="scientific">Tenebrio molitor</name>
    <name type="common">Yellow mealworm beetle</name>
    <dbReference type="NCBI Taxonomy" id="7067"/>
    <lineage>
        <taxon>Eukaryota</taxon>
        <taxon>Metazoa</taxon>
        <taxon>Ecdysozoa</taxon>
        <taxon>Arthropoda</taxon>
        <taxon>Hexapoda</taxon>
        <taxon>Insecta</taxon>
        <taxon>Pterygota</taxon>
        <taxon>Neoptera</taxon>
        <taxon>Endopterygota</taxon>
        <taxon>Coleoptera</taxon>
        <taxon>Polyphaga</taxon>
        <taxon>Cucujiformia</taxon>
        <taxon>Tenebrionidae</taxon>
        <taxon>Tenebrio</taxon>
    </lineage>
</organism>
<dbReference type="SUPFAM" id="SSF52200">
    <property type="entry name" value="Toll/Interleukin receptor TIR domain"/>
    <property type="match status" value="1"/>
</dbReference>
<feature type="domain" description="EF-hand" evidence="27">
    <location>
        <begin position="5341"/>
        <end position="5375"/>
    </location>
</feature>
<sequence length="6298" mass="716889">MNCETDCSCRKDPFECECSGGINPTIITKTEDTLAIECSEQLQELNICELPNITISDVNELFLESCPLPQQNFHEILERFSINSITSLAFSHSEMGNIVLTANYFHSLGELTTLYLNNNGIIELEEDVFVNTQNLTNLSLQNNNMKLKRNMFRHIPLLTFLDVSDCNLKSLPDNIFQPLNKLQVLDLSDWSLKGYDNVTSLFLSHNKITSLSWLPPKLEELRLDHNRISKLNDKLINYLNNLVDLTLDNNPWLCECNTEPLVRFLRQHAGHVDITNVLCDNTTTSLVNFDTKAVCPATRTPHIIALTLSILLMCSISLALYYRYKQRIKIWLFAKNLCLWWVTEEALDKDKTFDVFISYSHKDENFVVRSLLPVLEGGPRPYKVCLHHRNWQPGEFITTHITNSVLASRRTLVVLSQNYLTSVWGKMEFRTAHTQAMSDGRARVIIVLYGELDEDGLDPELKNYLRTNTYVKWGDPYFWNKLKYALPHRREIDDKGKRNTTDERETLVESNPSSPGSSPPISSALVKEDPLKFVKVKKRHGHRQKSKAKVQRPDHQIAPKIIKEKSVVWRVIAPFVTVPKKNKEQVEDEQFSFYLKKKPAVLIRDLSSFMSDSVDLPSLFHETSDVLKKVTKASWVTLYLVDRATNEIYQSQSFAVKDRHRVKWKIEDGSIVAAYVANIKEYVLVEDVFMDGRFSEGVGYEGSTVPKSVLCIPVVTPDGDCFAVIELVRSIYKNAFTLDDLRICVMVTSWMGVAIHQNQERLALKRQQELNDYLLDLIKCYFEDHVLMEKLMSEVVKFAKITLGAERGSFFIIDPDSDEMVAHLFDEGGETESGGGGGKKVRFSKERGIAGLVARTGVTVNIKDAYNDSRFNKEIDQKTGFITRSILCMPILGSQGILGVVQVVNKRNGGCFSSNDENLFKTFSLYCSLAVHYTNVHTQIHRQRHLNEVILRLVRLQQIPCIHDYIYFVENPRVKIPPDFDSFSWYINSTDEVDIMPQYILYMIFQLISVSEIDVKCLMKFILTARKFYRDIPYHNFEHAFNVCHCMYVILKRNFEKFSKLEIKALLIACVCHDIDHVGLTNNFLQLIRDDLALLYETSILENHHWQTTHMLLKDYDIFTNFTEQTTKLFYQEIHKAILATDLALYFESRVRLIRLYNSKTFSWVDHSHRDIIKSIMMNTCDLSGQCKPFLAARRITDCLYREFYRQGDMEKELGVCPLSVMDRDKELCIPEDQIRFLNVVVIPCVELLRAMLPNTRELNSGAFKVAKKILSAHTDEGKQIVPTDLPISDKATKRVIAPFVRIVRKGQKPHEVEESKHFTFYLQKKPSVLIRDLSSFLSDSVDLPSLLHETAEVLKNVTKAAGVTLYMMDPTSNEIYQSRKTPLPDRQKIRWKIQEGTTTAAYVAYKKDYVLVDDILEDDRFPEGIGYESERVKSVLCVPVVTPDGACFAVIELHKQLFDNPFSKDDLKITLIVTGWMGAAIHQNSRRLALQRQQELNDYLLDLTKCYFGETVVMEKMISEIVKFAKVTLNAERGTFFIIDRDSEDLIADLFDEGDEENKEGAPQYKKAQKVRFAKERGIAGLVARTGITVNVKDAYKDTRFNKEIDQKTGFITRSILCMPIMGVEGILGVVQVVNKKSGGSFSSTDEILFKTFSVYCALALRYTKVTKQLHNTKQLNNCFLKMLHLQQNPCVHDIVNCLHNTQVTIPSGFDQFSWYINTEDHFKMPQLCLYMMLQIMKPTELDLERGMQYILSVKKFYRRNPYHNFEHAFNVCHCMHLMLKRNPRVFTHIEAKGLIVAALCHDLDHGGFTNNFLELTKDDLSYLYESSILENHHYYVAALLLEKCRVFIGFTPEDYDTLRKEIKDAIIATDLLIYFKNKSKLEHICSKKEFDWNDQVHRTYLKGIMMTTSDLSGMCKPFLVSKRITDSLYAEFYRQGDLEKEMGLCPLSIMDREKSHSIPEDQVQFLTIVALPCLDLLRQLLPNTEVLYNDAKSPYGRRAQNIPGEDRLFSFFLQKTPSVLLRELSSFLTDSVDLPSLLHETCDVLKNVTKAFGVTLYMVDSSTNEIYLTRKLERPKTRWRIQEGTIVAAFVANRKEYVMLDDVVRDERFPEGIARKGDAIKSVLCVPVVTPDGECLAVIELYRQVNQGSFSKDDLKITIVVTGWMGAAIHQNQQRVALKKQQELNEYLLDLTKNYFSDTVMMEKMISDVVRFAKQTLGAERGSFFIIDKENDELVADLFDEGIDEQDTGLHKKNTKIRFGKERGIAGLVARTGVAVNIKDAYNDPRFNKEIDQKTGFTTKSILCMPIMGVEGILGVVQVVNKKNGGYFTGTDENLFKTFSVYCALALHYTKVNLEMNKMMHVSNVSLKLLRLQLKPCAHDVDDFIHHPDPKIPPDFYQFSWYINLNSFSQMPQYCLYMILQVVHVSEINVKNMMQFILSARKLYRTNPYHNFEHAFNVCHCMHAILRRNLKKFSVIELKALIIAALCHDLDHGGFTNNFLQLINDDLAQLYDESFLENHHFRVTMTILNDCEIYSNLSENTYKIISKEIKEAILATDLALYFKFRAKLAQICNDSVFDWGNPTHRSFVKAIMMTSCDLSGQCKPFFVAKRITDNLYREFYHQGDMEKKMGLHPLSIMDREKQHTIPEDQVQFLTIVVIPCVDLLRVVLPNTDDLYNEAVPFLLSSIKSSSKMPSSPLKGNCLFQAFPGRGGTTILLSLSNSFLNHSKSLYLRLTLDSLTLNTGKFVYKSINKLKKFNYLVQNETCTVRTARGLLKIIPKGKCDDQNFRAIVSVFPDNKKAAYKTITSKIYQAAKEMNVYFSASVYEEWNLFLQRTGDAKLYGVKMDIRDAYGNVDLSVLCNLVLGLKSKFLSESNKKFVVNHVTNQFVKFGKTVYRWKHGLLQGDRLSSCLCELYMTYLDKTFLSKLDSDCFMHRTVDDYFFCSTEAYKVDKFISLIKDVHQVNRDKTKTNILYNSSDEEIPYCGKLFNLATKEVKTFYKFGDKYEIRHRFKLWNVQKQIPGAKIFLERAMQFSYSSNCFTKLELNTVFNSQRTVLENFFNGMIYAAYKFDAAVMALRSSTEDFNFVAETLDNIVRKYASKVYEKIQKYKGVYHSQDLTFQVLRILGYKAFTLVFKRRNEIYKELIDQIRHYFNLVAVPAIIGIYLLPFVITVPQIFTDTYTFCEFIFDTGKLTFPNNVWTIETKEFTLHYSLCESVHSKCRNQTASCLIRKAENQLVDLGHEFGTADYDNSILVSRNGAKCPNSEKNHTLVISFQCSNSARLQPRLMPSDDEDECGFEVSMLRPDCRPKCTETIQGAYTIDMRSFRTNIPVESESKKFSLTLCGPNPDCKSPQISGCEMVKNESVPLMQIDSQHLVYDVTKNELTARGRFKRGRLVREVQVLIKCNWQVEMANPRYKEVRTQGKRYRFEIESSYGCVKLPQNCALSSIDNLNYNLAALNRDEGWQVSGVPEGRITLNICGSLKQTEGICSDQHSQVCHLHSNNYTNRGSILASLKAQDDVIRAVFVSGSTCAANNSHVLHSTQIEFSCARVERGPVFKKYDKCVTLLTWETPKACPVDFYTGSNCYMSDRLANRNLRKLYTDTDKKYSLSADSKTELVFNLCGPIHTTCDNFTNVSFCLKTNQQKDVVVGWDTRNLISDSGSLRMELTGASCAHSQNRGEVIVNFICSYEDPSPPPHMNVLEDGCKFNMTIFTRLACLSQAPFRNCHLSSGDVFYDLSLLSHRDKNYVISNGDDLEYIFNVCGPIISGPGALCTGDTMFCVRNKTEVNIKRQFTSLGTVGGLRLVNNDTLVLHSTMGSYCKGFGHYKTVVNFECSQKRFLAIAPSTGPCTYNFIWKTPEACHHVKKCVINSTKPDTVLDLTYLQEKTVNINVDNGTNKYEFHLCDDYYTKNTEGIANTHPLKRQFFNNEKASYLIFNLEKNCDNSSKIDKVVFKLECSYKGDDSFEQTSFEKCVLNMTIRTQTACLSDKEKYLFYVVNGANASITESVTTIISERIEPMAVTPPAKEWKNGASAPTTESAKAIISQRVEPVTVKLPPEERKHYPDKPTEDLSPNNEIIVTTDTDTDDEDNTYNDYQPLPTNELVEDDEESTSDSDEGAVANIDTLPPITTMEDSLVKEVWTEPAPKAVDIVMDNNKVDEVKQAMLNFTLPPSSIPEWANAIPEEQWKQQLIIYFCIIYKNYPLKMTSRNKTPTSRIEVDIEKSREESNWLKVIELAEQLKEKSPEFVCLSDFLIGEGKLENYLEEWPPIDANMDRAKIGLIDAKRYLNLVINDAGIKAGVAMDAHLLLGKLHYACGQYSIGIKHFKSAELHNLSQKKLPLRSLRIVAESYAVNGLCLQKDVSATSKFKKAEKEEEMTKCFGLAADLSLLYMQKLEEELTGTTTNTGTHSPQPPAAHKSLGVILEQALQEGPALLLHRGKPDEALERYRASLSAVETQGANAIRLKFMCQVAELILQGLVGEKYKAPASSPPKITNWKPKYYASLNQFVPRNECEETILLLLIAESMAVRNAVLSQSPEFKEVRLSAYQDATMVYDLLAVATVRWGQVTLLQESLERSMKFSFEELHLWKQHGLSLLSTGQYVHALAVLKEVIRLEPNNASNCLLVAKLCYEHLNLAVDGTNFSIEAKKKDQQNNSGLLGRCYLYIGIGYHLQAEACLLKKDKEDLMSRALENFKNAVDVEPNDHLCHYYLGLQLAVLGQISEAQNHVRISLDLRAENSSTLHLLVLLLTAEREHKNALAIVENALEEYPDCLNLMYVKAHLELHEDGGERALITAKQMLELWKNLYEGQTNSDVPECDRKSDTRSVFQLYTSEMSDRDSSSLQLHNTAASRVEQALSEVASSLSSFSPRPGPQRAWLLQVEVWLLLAELYLAMDQPADVQQCIQEATQIYPLSHHIMHMKGLLHMHKQEWPEAKLCFQNAVAINPQHVKSLQELGLVYHYLGLQGLAETTFREAAKIDPKNHITWYNLGKVLEALGEYEKASSAMATALMEEKNNPILPFSSVPLYCCIAAGKIGGGSAAVLAAPPVPGVAGLPHPTLRTRRITPLLQPRAKGRPSAVDALQVHLDQWERSSVRMYVYRARAPRRGRILKMESVAVAPDASPPPSGPCGGLRRGFDECGARRGRRLLAPLPAVPKQNEKRHRRRQLAVCPLYRKYRNGEYATAAESPFALNPTADGPFFRGYFRFDANAFVNSCQIASFRKPADQLTEEQIAEFKEAFSLFDKDGDGTITTKELGTVMRSLGQNPTEAELQDMINEVDADGNGTIDFPEFLTMMARKMKDTDSEEEIREAFRVFDKDGNGFISAAELRHVMTNLGEKLTDEEVDEMIREADIDGDGQVNYEERYAPQSVTSSAPLQDDCYPGEGQTLLSLKDELKYENLRIHSSPDLLGTSHLRDVNKNVEKLLRPHRSLKTGETGICKKISWGKIPNSPIDSGWSKTVAMNLMFRKNFREQKCGVASKTAKACANRHASKRSSREQGYTPIEEHHYRTHLFFSPPRCSYAQAAEEIDGMLICLLPHDKILVLVPPDDGTKTLHQIRWKAEETERAVDVLCGDVDDFSSFVEPRCGPMTGAGGDPLPLQSSAISPAMTESDLPQPLVVRSPSVSMMKWPSTPSPTKTTPTRQVSFNYGKDEVARTLSGLERDCFIIPVHSLDRFLPAGVPLPKPPSLNGNSLDKKSQGNLHVMEVPDPKLCVLCHLMSPLEPIDPVLESPLVQPLFKQRVTAGELLSEISQSKTAVTGMLLANMERNAEFPFISYYVINTSQTNPVMFYNNIRTASLTKFDPRQLRYTAAHTLDLYTEVASICRPPVHEIGVSLTKTHTSSTGYMVSVYKVFDGDDREKFERNWLYWTGARMIYRYLPAGAGLRRISLHKSLSPKGDKMYILICECCNLLNDVTVCALLLPALRARLTGDADTNEENSDSFYFNNSPVVHEIVLDEDGKNHNESGDDKEIEISLEQTTDQTHVDTLEGVKDSLKDKVGRHVAKKNAGKCPKRFLPQAKDMNEDRISQNEVPEAEDSGANMREGLAVKEQEQISPEENNEQAQERKTFQCQTCNKFFPFKSHLTRHLSVHSGVKQYTCHHCNKKFINRYNLSVHMQKHTGNFPLKCKLCGRGFSSPSLLKRHLNSHTGVSKFQCKYCPKKLLYLSSLKVHEKMHLYRPSYTCDVCFKVFSYTNSLTEHKKTHLGLKEYVCGVCCKQFTRKTSLKRHMIGHSRANRIKCKHCGLSFSTNNYKIHLNSHKRNRKHQEKSMKCEECHESFTSKAQLIKHLRQHVGINDR</sequence>
<evidence type="ECO:0000256" key="14">
    <source>
        <dbReference type="ARBA" id="ARBA00022853"/>
    </source>
</evidence>
<dbReference type="SMART" id="SM00255">
    <property type="entry name" value="TIR"/>
    <property type="match status" value="1"/>
</dbReference>
<dbReference type="SMART" id="SM00355">
    <property type="entry name" value="ZnF_C2H2"/>
    <property type="match status" value="8"/>
</dbReference>
<keyword evidence="6" id="KW-0140">cGMP</keyword>
<dbReference type="Pfam" id="PF13676">
    <property type="entry name" value="TIR_2"/>
    <property type="match status" value="1"/>
</dbReference>
<dbReference type="PRINTS" id="PR00387">
    <property type="entry name" value="PDIESTERASE1"/>
</dbReference>
<dbReference type="InterPro" id="IPR001611">
    <property type="entry name" value="Leu-rich_rpt"/>
</dbReference>
<dbReference type="PROSITE" id="PS50222">
    <property type="entry name" value="EF_HAND_2"/>
    <property type="match status" value="4"/>
</dbReference>
<evidence type="ECO:0000256" key="9">
    <source>
        <dbReference type="ARBA" id="ARBA00022729"/>
    </source>
</evidence>
<dbReference type="FunFam" id="3.40.50.10140:FF:000021">
    <property type="entry name" value="Toll receptor 13"/>
    <property type="match status" value="1"/>
</dbReference>
<dbReference type="CDD" id="cd00077">
    <property type="entry name" value="HDc"/>
    <property type="match status" value="3"/>
</dbReference>
<keyword evidence="7" id="KW-0433">Leucine-rich repeat</keyword>
<keyword evidence="15" id="KW-1015">Disulfide bond</keyword>
<dbReference type="InterPro" id="IPR000479">
    <property type="entry name" value="CIMR_rpt"/>
</dbReference>
<dbReference type="GO" id="GO:0006281">
    <property type="term" value="P:DNA repair"/>
    <property type="evidence" value="ECO:0007669"/>
    <property type="project" value="UniProtKB-KW"/>
</dbReference>
<comment type="cofactor">
    <cofactor evidence="22">
        <name>a divalent metal cation</name>
        <dbReference type="ChEBI" id="CHEBI:60240"/>
    </cofactor>
    <text evidence="22">Binds 2 divalent metal cations per subunit. Site 1 may preferentially bind zinc ions, while site 2 has a preference for magnesium and/or manganese ions.</text>
</comment>
<dbReference type="InterPro" id="IPR055577">
    <property type="entry name" value="DUF7153"/>
</dbReference>
<reference evidence="31" key="2">
    <citation type="submission" date="2021-08" db="EMBL/GenBank/DDBJ databases">
        <authorList>
            <person name="Eriksson T."/>
        </authorList>
    </citation>
    <scope>NUCLEOTIDE SEQUENCE</scope>
    <source>
        <strain evidence="31">Stoneville</strain>
        <tissue evidence="31">Whole head</tissue>
    </source>
</reference>
<accession>A0A8J6H6K7</accession>
<feature type="compositionally biased region" description="Low complexity" evidence="23">
    <location>
        <begin position="510"/>
        <end position="523"/>
    </location>
</feature>
<dbReference type="Pfam" id="PF17984">
    <property type="entry name" value="TERT_thumb"/>
    <property type="match status" value="1"/>
</dbReference>
<feature type="domain" description="C2H2-type" evidence="26">
    <location>
        <begin position="6270"/>
        <end position="6297"/>
    </location>
</feature>
<dbReference type="GO" id="GO:0005537">
    <property type="term" value="F:D-mannose binding"/>
    <property type="evidence" value="ECO:0007669"/>
    <property type="project" value="InterPro"/>
</dbReference>
<comment type="similarity">
    <text evidence="3">Belongs to the Toll-like receptor family.</text>
</comment>
<dbReference type="SUPFAM" id="SSF57667">
    <property type="entry name" value="beta-beta-alpha zinc fingers"/>
    <property type="match status" value="4"/>
</dbReference>
<feature type="compositionally biased region" description="Basic and acidic residues" evidence="23">
    <location>
        <begin position="493"/>
        <end position="507"/>
    </location>
</feature>
<evidence type="ECO:0000259" key="25">
    <source>
        <dbReference type="PROSITE" id="PS50104"/>
    </source>
</evidence>
<keyword evidence="24" id="KW-0472">Membrane</keyword>
<keyword evidence="12 22" id="KW-0378">Hydrolase</keyword>
<dbReference type="GO" id="GO:0005509">
    <property type="term" value="F:calcium ion binding"/>
    <property type="evidence" value="ECO:0007669"/>
    <property type="project" value="InterPro"/>
</dbReference>
<feature type="binding site" evidence="19">
    <location>
        <position position="2456"/>
    </location>
    <ligand>
        <name>Zn(2+)</name>
        <dbReference type="ChEBI" id="CHEBI:29105"/>
        <label>1</label>
    </ligand>
</feature>
<evidence type="ECO:0000256" key="6">
    <source>
        <dbReference type="ARBA" id="ARBA00022535"/>
    </source>
</evidence>
<name>A0A8J6H6K7_TENMO</name>
<evidence type="ECO:0000256" key="4">
    <source>
        <dbReference type="ARBA" id="ARBA00010999"/>
    </source>
</evidence>
<feature type="domain" description="PDEase" evidence="29">
    <location>
        <begin position="954"/>
        <end position="1278"/>
    </location>
</feature>
<evidence type="ECO:0000256" key="15">
    <source>
        <dbReference type="ARBA" id="ARBA00023157"/>
    </source>
</evidence>
<dbReference type="PROSITE" id="PS51845">
    <property type="entry name" value="PDEASE_I_2"/>
    <property type="match status" value="3"/>
</dbReference>
<evidence type="ECO:0000256" key="10">
    <source>
        <dbReference type="ARBA" id="ARBA00022737"/>
    </source>
</evidence>
<evidence type="ECO:0000256" key="12">
    <source>
        <dbReference type="ARBA" id="ARBA00022801"/>
    </source>
</evidence>
<evidence type="ECO:0000259" key="30">
    <source>
        <dbReference type="PROSITE" id="PS51914"/>
    </source>
</evidence>
<feature type="domain" description="PDEase" evidence="29">
    <location>
        <begin position="2371"/>
        <end position="2702"/>
    </location>
</feature>
<feature type="binding site" evidence="18">
    <location>
        <position position="2651"/>
    </location>
    <ligand>
        <name>AMP</name>
        <dbReference type="ChEBI" id="CHEBI:456215"/>
    </ligand>
</feature>
<dbReference type="CDD" id="cd00051">
    <property type="entry name" value="EFh"/>
    <property type="match status" value="2"/>
</dbReference>
<dbReference type="Pfam" id="PF01590">
    <property type="entry name" value="GAF"/>
    <property type="match status" value="6"/>
</dbReference>
<keyword evidence="20" id="KW-0863">Zinc-finger</keyword>
<dbReference type="InterPro" id="IPR000477">
    <property type="entry name" value="RT_dom"/>
</dbReference>
<dbReference type="InterPro" id="IPR011990">
    <property type="entry name" value="TPR-like_helical_dom_sf"/>
</dbReference>
<dbReference type="GO" id="GO:0007041">
    <property type="term" value="P:lysosomal transport"/>
    <property type="evidence" value="ECO:0007669"/>
    <property type="project" value="InterPro"/>
</dbReference>
<evidence type="ECO:0000256" key="5">
    <source>
        <dbReference type="ARBA" id="ARBA00022454"/>
    </source>
</evidence>
<feature type="domain" description="EF-hand" evidence="27">
    <location>
        <begin position="5268"/>
        <end position="5303"/>
    </location>
</feature>
<feature type="binding site" evidence="18">
    <location>
        <position position="2491"/>
    </location>
    <ligand>
        <name>AMP</name>
        <dbReference type="ChEBI" id="CHEBI:456215"/>
    </ligand>
</feature>
<keyword evidence="5" id="KW-0158">Chromosome</keyword>
<evidence type="ECO:0000256" key="13">
    <source>
        <dbReference type="ARBA" id="ARBA00022837"/>
    </source>
</evidence>
<dbReference type="InterPro" id="IPR036971">
    <property type="entry name" value="PDEase_catalytic_dom_sf"/>
</dbReference>
<dbReference type="InterPro" id="IPR002073">
    <property type="entry name" value="PDEase_catalytic_dom"/>
</dbReference>
<feature type="domain" description="TIR" evidence="25">
    <location>
        <begin position="351"/>
        <end position="486"/>
    </location>
</feature>
<dbReference type="InterPro" id="IPR019734">
    <property type="entry name" value="TPR_rpt"/>
</dbReference>
<evidence type="ECO:0000256" key="18">
    <source>
        <dbReference type="PIRSR" id="PIRSR623088-2"/>
    </source>
</evidence>
<feature type="binding site" evidence="18">
    <location>
        <position position="2599"/>
    </location>
    <ligand>
        <name>AMP</name>
        <dbReference type="ChEBI" id="CHEBI:456215"/>
    </ligand>
</feature>
<feature type="domain" description="EF-hand" evidence="27">
    <location>
        <begin position="5232"/>
        <end position="5267"/>
    </location>
</feature>
<dbReference type="FunFam" id="3.30.450.40:FF:000067">
    <property type="entry name" value="Phosphodiesterase"/>
    <property type="match status" value="3"/>
</dbReference>
<feature type="repeat" description="TPR" evidence="21">
    <location>
        <begin position="4588"/>
        <end position="4621"/>
    </location>
</feature>
<keyword evidence="8 19" id="KW-0479">Metal-binding</keyword>
<dbReference type="GO" id="GO:0038023">
    <property type="term" value="F:signaling receptor activity"/>
    <property type="evidence" value="ECO:0007669"/>
    <property type="project" value="InterPro"/>
</dbReference>
<feature type="active site" description="Proton donor" evidence="17">
    <location>
        <position position="2452"/>
    </location>
</feature>
<dbReference type="PROSITE" id="PS00028">
    <property type="entry name" value="ZINC_FINGER_C2H2_1"/>
    <property type="match status" value="7"/>
</dbReference>
<evidence type="ECO:0000256" key="16">
    <source>
        <dbReference type="ARBA" id="ARBA00023204"/>
    </source>
</evidence>
<feature type="domain" description="C2H2-type" evidence="26">
    <location>
        <begin position="6126"/>
        <end position="6153"/>
    </location>
</feature>
<dbReference type="Gene3D" id="1.10.1300.10">
    <property type="entry name" value="3'5'-cyclic nucleotide phosphodiesterase, catalytic domain"/>
    <property type="match status" value="3"/>
</dbReference>
<dbReference type="PROSITE" id="PS00018">
    <property type="entry name" value="EF_HAND_1"/>
    <property type="match status" value="3"/>
</dbReference>
<dbReference type="SUPFAM" id="SSF48452">
    <property type="entry name" value="TPR-like"/>
    <property type="match status" value="3"/>
</dbReference>
<dbReference type="EMBL" id="JABDTM020025749">
    <property type="protein sequence ID" value="KAH0812860.1"/>
    <property type="molecule type" value="Genomic_DNA"/>
</dbReference>
<dbReference type="SMART" id="SM00369">
    <property type="entry name" value="LRR_TYP"/>
    <property type="match status" value="3"/>
</dbReference>
<keyword evidence="11" id="KW-0227">DNA damage</keyword>
<dbReference type="SUPFAM" id="SSF47473">
    <property type="entry name" value="EF-hand"/>
    <property type="match status" value="1"/>
</dbReference>
<dbReference type="EC" id="3.1.4.-" evidence="22"/>
<dbReference type="Gene3D" id="1.25.40.10">
    <property type="entry name" value="Tetratricopeptide repeat domain"/>
    <property type="match status" value="2"/>
</dbReference>
<dbReference type="Pfam" id="PF23672">
    <property type="entry name" value="DUF7153"/>
    <property type="match status" value="1"/>
</dbReference>
<dbReference type="PROSITE" id="PS50157">
    <property type="entry name" value="ZINC_FINGER_C2H2_2"/>
    <property type="match status" value="7"/>
</dbReference>
<evidence type="ECO:0000259" key="27">
    <source>
        <dbReference type="PROSITE" id="PS50222"/>
    </source>
</evidence>
<dbReference type="InterPro" id="IPR023174">
    <property type="entry name" value="PDEase_CS"/>
</dbReference>